<name>A0ABP7TN57_9BURK</name>
<gene>
    <name evidence="1" type="ORF">GCM10022212_28610</name>
</gene>
<reference evidence="2" key="1">
    <citation type="journal article" date="2019" name="Int. J. Syst. Evol. Microbiol.">
        <title>The Global Catalogue of Microorganisms (GCM) 10K type strain sequencing project: providing services to taxonomists for standard genome sequencing and annotation.</title>
        <authorList>
            <consortium name="The Broad Institute Genomics Platform"/>
            <consortium name="The Broad Institute Genome Sequencing Center for Infectious Disease"/>
            <person name="Wu L."/>
            <person name="Ma J."/>
        </authorList>
    </citation>
    <scope>NUCLEOTIDE SEQUENCE [LARGE SCALE GENOMIC DNA]</scope>
    <source>
        <strain evidence="2">JCM 16673</strain>
    </source>
</reference>
<evidence type="ECO:0008006" key="3">
    <source>
        <dbReference type="Google" id="ProtNLM"/>
    </source>
</evidence>
<dbReference type="RefSeq" id="WP_344764114.1">
    <property type="nucleotide sequence ID" value="NZ_BAAAZE010000012.1"/>
</dbReference>
<keyword evidence="2" id="KW-1185">Reference proteome</keyword>
<evidence type="ECO:0000313" key="2">
    <source>
        <dbReference type="Proteomes" id="UP001501353"/>
    </source>
</evidence>
<accession>A0ABP7TN57</accession>
<dbReference type="Proteomes" id="UP001501353">
    <property type="component" value="Unassembled WGS sequence"/>
</dbReference>
<dbReference type="EMBL" id="BAAAZE010000012">
    <property type="protein sequence ID" value="GAA4028769.1"/>
    <property type="molecule type" value="Genomic_DNA"/>
</dbReference>
<proteinExistence type="predicted"/>
<comment type="caution">
    <text evidence="1">The sequence shown here is derived from an EMBL/GenBank/DDBJ whole genome shotgun (WGS) entry which is preliminary data.</text>
</comment>
<organism evidence="1 2">
    <name type="scientific">Actimicrobium antarcticum</name>
    <dbReference type="NCBI Taxonomy" id="1051899"/>
    <lineage>
        <taxon>Bacteria</taxon>
        <taxon>Pseudomonadati</taxon>
        <taxon>Pseudomonadota</taxon>
        <taxon>Betaproteobacteria</taxon>
        <taxon>Burkholderiales</taxon>
        <taxon>Oxalobacteraceae</taxon>
        <taxon>Actimicrobium</taxon>
    </lineage>
</organism>
<protein>
    <recommendedName>
        <fullName evidence="3">EGF-like domain-containing protein</fullName>
    </recommendedName>
</protein>
<sequence length="56" mass="6026">MTNDPRCCGTDTCLINADGECWCGQKWDGEKMCFPVLNTDTDDSAPPSNAAPEAND</sequence>
<evidence type="ECO:0000313" key="1">
    <source>
        <dbReference type="EMBL" id="GAA4028769.1"/>
    </source>
</evidence>